<dbReference type="GO" id="GO:0006351">
    <property type="term" value="P:DNA-templated transcription"/>
    <property type="evidence" value="ECO:0007669"/>
    <property type="project" value="TreeGrafter"/>
</dbReference>
<protein>
    <submittedName>
        <fullName evidence="6">LysR family transcriptional regulator, glycine cleavage system transcriptional activator</fullName>
    </submittedName>
</protein>
<keyword evidence="3" id="KW-0238">DNA-binding</keyword>
<proteinExistence type="inferred from homology"/>
<feature type="domain" description="HTH lysR-type" evidence="5">
    <location>
        <begin position="7"/>
        <end position="64"/>
    </location>
</feature>
<evidence type="ECO:0000256" key="2">
    <source>
        <dbReference type="ARBA" id="ARBA00023015"/>
    </source>
</evidence>
<sequence>MKMSRQFPLNALRVFESAARQMSFTRAGEELGLTQTAVSYQIKLLEDTIGEQLFLRRPRQVSLTEAGERLAPKIAEAFSTIDEAVTNLNDTSESTLIIHSTATFASRWLARYLGTFQLENPGIAVRLETSQEVIDFSRTEADVAIRTGKGEWPGLRVHFLMKSHFTPMLSPGLAATIGGVKTPEDILKLRIIDPGDPWWRIWFTAAGMPDVDLGGRPSSRFGAQAFEAAAAVAGQGVAILKPEFYADDVALGRLIQPFDLLSDDGTDYWLVYPEARRNSKKIRAFRDFLLKTIPAVGN</sequence>
<dbReference type="InterPro" id="IPR036388">
    <property type="entry name" value="WH-like_DNA-bd_sf"/>
</dbReference>
<evidence type="ECO:0000313" key="6">
    <source>
        <dbReference type="EMBL" id="SMF75089.1"/>
    </source>
</evidence>
<keyword evidence="2" id="KW-0805">Transcription regulation</keyword>
<dbReference type="InterPro" id="IPR036390">
    <property type="entry name" value="WH_DNA-bd_sf"/>
</dbReference>
<organism evidence="6 7">
    <name type="scientific">Xaviernesmea oryzae</name>
    <dbReference type="NCBI Taxonomy" id="464029"/>
    <lineage>
        <taxon>Bacteria</taxon>
        <taxon>Pseudomonadati</taxon>
        <taxon>Pseudomonadota</taxon>
        <taxon>Alphaproteobacteria</taxon>
        <taxon>Hyphomicrobiales</taxon>
        <taxon>Rhizobiaceae</taxon>
        <taxon>Rhizobium/Agrobacterium group</taxon>
        <taxon>Xaviernesmea</taxon>
    </lineage>
</organism>
<dbReference type="Gene3D" id="3.40.190.10">
    <property type="entry name" value="Periplasmic binding protein-like II"/>
    <property type="match status" value="2"/>
</dbReference>
<name>A0A1X7GV21_9HYPH</name>
<dbReference type="Proteomes" id="UP000192903">
    <property type="component" value="Unassembled WGS sequence"/>
</dbReference>
<dbReference type="InterPro" id="IPR000847">
    <property type="entry name" value="LysR_HTH_N"/>
</dbReference>
<dbReference type="SUPFAM" id="SSF46785">
    <property type="entry name" value="Winged helix' DNA-binding domain"/>
    <property type="match status" value="1"/>
</dbReference>
<dbReference type="Pfam" id="PF03466">
    <property type="entry name" value="LysR_substrate"/>
    <property type="match status" value="1"/>
</dbReference>
<evidence type="ECO:0000256" key="3">
    <source>
        <dbReference type="ARBA" id="ARBA00023125"/>
    </source>
</evidence>
<dbReference type="EMBL" id="FXAF01000011">
    <property type="protein sequence ID" value="SMF75089.1"/>
    <property type="molecule type" value="Genomic_DNA"/>
</dbReference>
<dbReference type="InterPro" id="IPR005119">
    <property type="entry name" value="LysR_subst-bd"/>
</dbReference>
<dbReference type="PRINTS" id="PR00039">
    <property type="entry name" value="HTHLYSR"/>
</dbReference>
<dbReference type="Pfam" id="PF00126">
    <property type="entry name" value="HTH_1"/>
    <property type="match status" value="1"/>
</dbReference>
<dbReference type="FunFam" id="1.10.10.10:FF:000038">
    <property type="entry name" value="Glycine cleavage system transcriptional activator"/>
    <property type="match status" value="1"/>
</dbReference>
<evidence type="ECO:0000256" key="1">
    <source>
        <dbReference type="ARBA" id="ARBA00009437"/>
    </source>
</evidence>
<dbReference type="PANTHER" id="PTHR30537">
    <property type="entry name" value="HTH-TYPE TRANSCRIPTIONAL REGULATOR"/>
    <property type="match status" value="1"/>
</dbReference>
<dbReference type="PANTHER" id="PTHR30537:SF74">
    <property type="entry name" value="HTH-TYPE TRANSCRIPTIONAL REGULATOR TRPI"/>
    <property type="match status" value="1"/>
</dbReference>
<dbReference type="GO" id="GO:0043565">
    <property type="term" value="F:sequence-specific DNA binding"/>
    <property type="evidence" value="ECO:0007669"/>
    <property type="project" value="TreeGrafter"/>
</dbReference>
<dbReference type="GO" id="GO:0003700">
    <property type="term" value="F:DNA-binding transcription factor activity"/>
    <property type="evidence" value="ECO:0007669"/>
    <property type="project" value="InterPro"/>
</dbReference>
<dbReference type="SUPFAM" id="SSF53850">
    <property type="entry name" value="Periplasmic binding protein-like II"/>
    <property type="match status" value="1"/>
</dbReference>
<accession>A0A1X7GV21</accession>
<evidence type="ECO:0000256" key="4">
    <source>
        <dbReference type="ARBA" id="ARBA00023163"/>
    </source>
</evidence>
<dbReference type="AlphaFoldDB" id="A0A1X7GV21"/>
<dbReference type="Gene3D" id="1.10.10.10">
    <property type="entry name" value="Winged helix-like DNA-binding domain superfamily/Winged helix DNA-binding domain"/>
    <property type="match status" value="1"/>
</dbReference>
<keyword evidence="4" id="KW-0804">Transcription</keyword>
<gene>
    <name evidence="6" type="ORF">SAMN02982989_4457</name>
</gene>
<dbReference type="PROSITE" id="PS50931">
    <property type="entry name" value="HTH_LYSR"/>
    <property type="match status" value="1"/>
</dbReference>
<dbReference type="CDD" id="cd08432">
    <property type="entry name" value="PBP2_GcdR_TrpI_HvrB_AmpR_like"/>
    <property type="match status" value="1"/>
</dbReference>
<keyword evidence="7" id="KW-1185">Reference proteome</keyword>
<evidence type="ECO:0000313" key="7">
    <source>
        <dbReference type="Proteomes" id="UP000192903"/>
    </source>
</evidence>
<dbReference type="RefSeq" id="WP_234811332.1">
    <property type="nucleotide sequence ID" value="NZ_FXAF01000011.1"/>
</dbReference>
<dbReference type="STRING" id="464029.SAMN02982989_4457"/>
<reference evidence="7" key="1">
    <citation type="submission" date="2017-04" db="EMBL/GenBank/DDBJ databases">
        <authorList>
            <person name="Varghese N."/>
            <person name="Submissions S."/>
        </authorList>
    </citation>
    <scope>NUCLEOTIDE SEQUENCE [LARGE SCALE GENOMIC DNA]</scope>
    <source>
        <strain evidence="7">B4P</strain>
    </source>
</reference>
<evidence type="ECO:0000259" key="5">
    <source>
        <dbReference type="PROSITE" id="PS50931"/>
    </source>
</evidence>
<comment type="similarity">
    <text evidence="1">Belongs to the LysR transcriptional regulatory family.</text>
</comment>
<dbReference type="InterPro" id="IPR058163">
    <property type="entry name" value="LysR-type_TF_proteobact-type"/>
</dbReference>